<proteinExistence type="predicted"/>
<reference evidence="3 4" key="1">
    <citation type="submission" date="2019-02" db="EMBL/GenBank/DDBJ databases">
        <title>Deep-cultivation of Planctomycetes and their phenomic and genomic characterization uncovers novel biology.</title>
        <authorList>
            <person name="Wiegand S."/>
            <person name="Jogler M."/>
            <person name="Boedeker C."/>
            <person name="Pinto D."/>
            <person name="Vollmers J."/>
            <person name="Rivas-Marin E."/>
            <person name="Kohn T."/>
            <person name="Peeters S.H."/>
            <person name="Heuer A."/>
            <person name="Rast P."/>
            <person name="Oberbeckmann S."/>
            <person name="Bunk B."/>
            <person name="Jeske O."/>
            <person name="Meyerdierks A."/>
            <person name="Storesund J.E."/>
            <person name="Kallscheuer N."/>
            <person name="Luecker S."/>
            <person name="Lage O.M."/>
            <person name="Pohl T."/>
            <person name="Merkel B.J."/>
            <person name="Hornburger P."/>
            <person name="Mueller R.-W."/>
            <person name="Bruemmer F."/>
            <person name="Labrenz M."/>
            <person name="Spormann A.M."/>
            <person name="Op den Camp H."/>
            <person name="Overmann J."/>
            <person name="Amann R."/>
            <person name="Jetten M.S.M."/>
            <person name="Mascher T."/>
            <person name="Medema M.H."/>
            <person name="Devos D.P."/>
            <person name="Kaster A.-K."/>
            <person name="Ovreas L."/>
            <person name="Rohde M."/>
            <person name="Galperin M.Y."/>
            <person name="Jogler C."/>
        </authorList>
    </citation>
    <scope>NUCLEOTIDE SEQUENCE [LARGE SCALE GENOMIC DNA]</scope>
    <source>
        <strain evidence="3 4">Q31a</strain>
    </source>
</reference>
<keyword evidence="4" id="KW-1185">Reference proteome</keyword>
<gene>
    <name evidence="3" type="ORF">Q31a_16350</name>
</gene>
<feature type="region of interest" description="Disordered" evidence="1">
    <location>
        <begin position="137"/>
        <end position="178"/>
    </location>
</feature>
<feature type="region of interest" description="Disordered" evidence="1">
    <location>
        <begin position="32"/>
        <end position="57"/>
    </location>
</feature>
<evidence type="ECO:0000256" key="1">
    <source>
        <dbReference type="SAM" id="MobiDB-lite"/>
    </source>
</evidence>
<evidence type="ECO:0000313" key="3">
    <source>
        <dbReference type="EMBL" id="QDV23337.1"/>
    </source>
</evidence>
<feature type="signal peptide" evidence="2">
    <location>
        <begin position="1"/>
        <end position="22"/>
    </location>
</feature>
<feature type="compositionally biased region" description="Basic and acidic residues" evidence="1">
    <location>
        <begin position="137"/>
        <end position="152"/>
    </location>
</feature>
<protein>
    <recommendedName>
        <fullName evidence="5">LTXXQ motif protein</fullName>
    </recommendedName>
</protein>
<dbReference type="AlphaFoldDB" id="A0A518G419"/>
<feature type="chain" id="PRO_5021710308" description="LTXXQ motif protein" evidence="2">
    <location>
        <begin position="23"/>
        <end position="178"/>
    </location>
</feature>
<feature type="compositionally biased region" description="Gly residues" evidence="1">
    <location>
        <begin position="32"/>
        <end position="41"/>
    </location>
</feature>
<evidence type="ECO:0000256" key="2">
    <source>
        <dbReference type="SAM" id="SignalP"/>
    </source>
</evidence>
<dbReference type="KEGG" id="ahel:Q31a_16350"/>
<dbReference type="RefSeq" id="WP_145076221.1">
    <property type="nucleotide sequence ID" value="NZ_CP036298.1"/>
</dbReference>
<evidence type="ECO:0000313" key="4">
    <source>
        <dbReference type="Proteomes" id="UP000318017"/>
    </source>
</evidence>
<name>A0A518G419_9BACT</name>
<accession>A0A518G419</accession>
<organism evidence="3 4">
    <name type="scientific">Aureliella helgolandensis</name>
    <dbReference type="NCBI Taxonomy" id="2527968"/>
    <lineage>
        <taxon>Bacteria</taxon>
        <taxon>Pseudomonadati</taxon>
        <taxon>Planctomycetota</taxon>
        <taxon>Planctomycetia</taxon>
        <taxon>Pirellulales</taxon>
        <taxon>Pirellulaceae</taxon>
        <taxon>Aureliella</taxon>
    </lineage>
</organism>
<feature type="compositionally biased region" description="Low complexity" evidence="1">
    <location>
        <begin position="42"/>
        <end position="57"/>
    </location>
</feature>
<dbReference type="EMBL" id="CP036298">
    <property type="protein sequence ID" value="QDV23337.1"/>
    <property type="molecule type" value="Genomic_DNA"/>
</dbReference>
<dbReference type="Proteomes" id="UP000318017">
    <property type="component" value="Chromosome"/>
</dbReference>
<sequence precursor="true">MVKKFHHLGLASIGLAIALATAGDTYAQCSGGRGGRGGGGPSTSSPTSFNSITSSSTPGSFDYQQALMQQRQQMYAMQQQLMLQRMQMAALQRQWMQGSGGAGNRELPGTASEQEVLIALRRERAEEQRADRAERIAEFKAKRDAENRDASETHSPVRLASTKASTPVLAQIESPYPN</sequence>
<evidence type="ECO:0008006" key="5">
    <source>
        <dbReference type="Google" id="ProtNLM"/>
    </source>
</evidence>
<keyword evidence="2" id="KW-0732">Signal</keyword>